<comment type="caution">
    <text evidence="3">The sequence shown here is derived from an EMBL/GenBank/DDBJ whole genome shotgun (WGS) entry which is preliminary data.</text>
</comment>
<dbReference type="InterPro" id="IPR036047">
    <property type="entry name" value="F-box-like_dom_sf"/>
</dbReference>
<keyword evidence="4" id="KW-1185">Reference proteome</keyword>
<dbReference type="Pfam" id="PF12937">
    <property type="entry name" value="F-box-like"/>
    <property type="match status" value="1"/>
</dbReference>
<dbReference type="OrthoDB" id="3695298at2759"/>
<dbReference type="SMART" id="SM00256">
    <property type="entry name" value="FBOX"/>
    <property type="match status" value="1"/>
</dbReference>
<evidence type="ECO:0000313" key="4">
    <source>
        <dbReference type="Proteomes" id="UP000813461"/>
    </source>
</evidence>
<dbReference type="SUPFAM" id="SSF81383">
    <property type="entry name" value="F-box domain"/>
    <property type="match status" value="1"/>
</dbReference>
<dbReference type="Gene3D" id="1.20.1280.50">
    <property type="match status" value="1"/>
</dbReference>
<evidence type="ECO:0000313" key="3">
    <source>
        <dbReference type="EMBL" id="KAH7083713.1"/>
    </source>
</evidence>
<evidence type="ECO:0000259" key="2">
    <source>
        <dbReference type="PROSITE" id="PS50181"/>
    </source>
</evidence>
<keyword evidence="1" id="KW-0175">Coiled coil</keyword>
<feature type="domain" description="F-box" evidence="2">
    <location>
        <begin position="42"/>
        <end position="88"/>
    </location>
</feature>
<reference evidence="3" key="1">
    <citation type="journal article" date="2021" name="Nat. Commun.">
        <title>Genetic determinants of endophytism in the Arabidopsis root mycobiome.</title>
        <authorList>
            <person name="Mesny F."/>
            <person name="Miyauchi S."/>
            <person name="Thiergart T."/>
            <person name="Pickel B."/>
            <person name="Atanasova L."/>
            <person name="Karlsson M."/>
            <person name="Huettel B."/>
            <person name="Barry K.W."/>
            <person name="Haridas S."/>
            <person name="Chen C."/>
            <person name="Bauer D."/>
            <person name="Andreopoulos W."/>
            <person name="Pangilinan J."/>
            <person name="LaButti K."/>
            <person name="Riley R."/>
            <person name="Lipzen A."/>
            <person name="Clum A."/>
            <person name="Drula E."/>
            <person name="Henrissat B."/>
            <person name="Kohler A."/>
            <person name="Grigoriev I.V."/>
            <person name="Martin F.M."/>
            <person name="Hacquard S."/>
        </authorList>
    </citation>
    <scope>NUCLEOTIDE SEQUENCE</scope>
    <source>
        <strain evidence="3">MPI-SDFR-AT-0120</strain>
    </source>
</reference>
<sequence>MIESSSSSSPLPRWLSKHVTVSYDADDIAALINSIDSSQRAQPSSPHLPAEIVLRILEYVPVDHILDWRLVCRGFRDAIGGSILYHHLRRTELLGYVGPRDALYMSILTDEQYDQLHLVRAKFLGMSTADGAQLSRFDGPIWGATHAIFKVDDSWMNSLQAFADVAKRENREDDVTSLFIWALERLQMRLERDSFGNLSWCMKLDHAVLDADLPPYDCPNAVSLHQASDGQLKVIVTWKDMLVRFLKTERALRRMLEQKQKCDFTFSHLEDCLREVRRQRLHASLDPDKKADRRRKWSLRGLPPLFGKPSGHHSDGLELIEDMTMNALLLFRREAAMSSKQISSLRQLDHDRQAMEEEMEQLDQTFRQFRSHMTSGIEFGIDLPTRMEDSLPRNPIAWPDELCVAVEERVSKWKSQRRVIRQVHALLSSSNEALAVPEDSFDDLGSQL</sequence>
<dbReference type="AlphaFoldDB" id="A0A8K0R1R6"/>
<gene>
    <name evidence="3" type="ORF">FB567DRAFT_447107</name>
</gene>
<protein>
    <recommendedName>
        <fullName evidence="2">F-box domain-containing protein</fullName>
    </recommendedName>
</protein>
<dbReference type="PROSITE" id="PS50181">
    <property type="entry name" value="FBOX"/>
    <property type="match status" value="1"/>
</dbReference>
<feature type="coiled-coil region" evidence="1">
    <location>
        <begin position="345"/>
        <end position="372"/>
    </location>
</feature>
<proteinExistence type="predicted"/>
<dbReference type="EMBL" id="JAGMVJ010000013">
    <property type="protein sequence ID" value="KAH7083713.1"/>
    <property type="molecule type" value="Genomic_DNA"/>
</dbReference>
<name>A0A8K0R1R6_9PLEO</name>
<organism evidence="3 4">
    <name type="scientific">Paraphoma chrysanthemicola</name>
    <dbReference type="NCBI Taxonomy" id="798071"/>
    <lineage>
        <taxon>Eukaryota</taxon>
        <taxon>Fungi</taxon>
        <taxon>Dikarya</taxon>
        <taxon>Ascomycota</taxon>
        <taxon>Pezizomycotina</taxon>
        <taxon>Dothideomycetes</taxon>
        <taxon>Pleosporomycetidae</taxon>
        <taxon>Pleosporales</taxon>
        <taxon>Pleosporineae</taxon>
        <taxon>Phaeosphaeriaceae</taxon>
        <taxon>Paraphoma</taxon>
    </lineage>
</organism>
<accession>A0A8K0R1R6</accession>
<evidence type="ECO:0000256" key="1">
    <source>
        <dbReference type="SAM" id="Coils"/>
    </source>
</evidence>
<dbReference type="Proteomes" id="UP000813461">
    <property type="component" value="Unassembled WGS sequence"/>
</dbReference>
<dbReference type="InterPro" id="IPR001810">
    <property type="entry name" value="F-box_dom"/>
</dbReference>